<dbReference type="EMBL" id="JANAVB010042620">
    <property type="protein sequence ID" value="KAJ6793807.1"/>
    <property type="molecule type" value="Genomic_DNA"/>
</dbReference>
<evidence type="ECO:0000313" key="3">
    <source>
        <dbReference type="Proteomes" id="UP001140949"/>
    </source>
</evidence>
<reference evidence="2" key="2">
    <citation type="submission" date="2023-04" db="EMBL/GenBank/DDBJ databases">
        <authorList>
            <person name="Bruccoleri R.E."/>
            <person name="Oakeley E.J."/>
            <person name="Faust A.-M."/>
            <person name="Dessus-Babus S."/>
            <person name="Altorfer M."/>
            <person name="Burckhardt D."/>
            <person name="Oertli M."/>
            <person name="Naumann U."/>
            <person name="Petersen F."/>
            <person name="Wong J."/>
        </authorList>
    </citation>
    <scope>NUCLEOTIDE SEQUENCE</scope>
    <source>
        <strain evidence="2">GSM-AAB239-AS_SAM_17_03QT</strain>
        <tissue evidence="2">Leaf</tissue>
    </source>
</reference>
<evidence type="ECO:0000256" key="1">
    <source>
        <dbReference type="SAM" id="MobiDB-lite"/>
    </source>
</evidence>
<dbReference type="AlphaFoldDB" id="A0AAX6DPV0"/>
<evidence type="ECO:0000313" key="2">
    <source>
        <dbReference type="EMBL" id="KAJ6793807.1"/>
    </source>
</evidence>
<sequence length="114" mass="13242">MGGWSGGRRLVGVRWRKYRRQRRSSDAHGGGSRPGSDVRRRQPRRHAGDTAGPGSARFRRRREESTWLSGHAAPDRGEGGVWRMWLPGSSTRMARPMARYGFLFDFGWWCLWRR</sequence>
<accession>A0AAX6DPV0</accession>
<reference evidence="2" key="1">
    <citation type="journal article" date="2023" name="GigaByte">
        <title>Genome assembly of the bearded iris, Iris pallida Lam.</title>
        <authorList>
            <person name="Bruccoleri R.E."/>
            <person name="Oakeley E.J."/>
            <person name="Faust A.M.E."/>
            <person name="Altorfer M."/>
            <person name="Dessus-Babus S."/>
            <person name="Burckhardt D."/>
            <person name="Oertli M."/>
            <person name="Naumann U."/>
            <person name="Petersen F."/>
            <person name="Wong J."/>
        </authorList>
    </citation>
    <scope>NUCLEOTIDE SEQUENCE</scope>
    <source>
        <strain evidence="2">GSM-AAB239-AS_SAM_17_03QT</strain>
    </source>
</reference>
<feature type="region of interest" description="Disordered" evidence="1">
    <location>
        <begin position="15"/>
        <end position="80"/>
    </location>
</feature>
<organism evidence="2 3">
    <name type="scientific">Iris pallida</name>
    <name type="common">Sweet iris</name>
    <dbReference type="NCBI Taxonomy" id="29817"/>
    <lineage>
        <taxon>Eukaryota</taxon>
        <taxon>Viridiplantae</taxon>
        <taxon>Streptophyta</taxon>
        <taxon>Embryophyta</taxon>
        <taxon>Tracheophyta</taxon>
        <taxon>Spermatophyta</taxon>
        <taxon>Magnoliopsida</taxon>
        <taxon>Liliopsida</taxon>
        <taxon>Asparagales</taxon>
        <taxon>Iridaceae</taxon>
        <taxon>Iridoideae</taxon>
        <taxon>Irideae</taxon>
        <taxon>Iris</taxon>
    </lineage>
</organism>
<protein>
    <submittedName>
        <fullName evidence="2">Extensin</fullName>
    </submittedName>
</protein>
<dbReference type="Proteomes" id="UP001140949">
    <property type="component" value="Unassembled WGS sequence"/>
</dbReference>
<proteinExistence type="predicted"/>
<keyword evidence="3" id="KW-1185">Reference proteome</keyword>
<gene>
    <name evidence="2" type="ORF">M6B38_234200</name>
</gene>
<comment type="caution">
    <text evidence="2">The sequence shown here is derived from an EMBL/GenBank/DDBJ whole genome shotgun (WGS) entry which is preliminary data.</text>
</comment>
<name>A0AAX6DPV0_IRIPA</name>